<reference evidence="9 11" key="1">
    <citation type="submission" date="2020-03" db="EMBL/GenBank/DDBJ databases">
        <title>Genomic Encyclopedia of Type Strains, Phase IV (KMG-IV): sequencing the most valuable type-strain genomes for metagenomic binning, comparative biology and taxonomic classification.</title>
        <authorList>
            <person name="Goeker M."/>
        </authorList>
    </citation>
    <scope>NUCLEOTIDE SEQUENCE [LARGE SCALE GENOMIC DNA]</scope>
    <source>
        <strain evidence="9 11">DSM 26613</strain>
    </source>
</reference>
<comment type="similarity">
    <text evidence="2">Belongs to the bacterial solute-binding protein 1 family.</text>
</comment>
<keyword evidence="11" id="KW-1185">Reference proteome</keyword>
<keyword evidence="6 7" id="KW-0732">Signal</keyword>
<protein>
    <recommendedName>
        <fullName evidence="4">sn-glycerol-3-phosphate-binding periplasmic protein UgpB</fullName>
    </recommendedName>
</protein>
<dbReference type="PANTHER" id="PTHR43649">
    <property type="entry name" value="ARABINOSE-BINDING PROTEIN-RELATED"/>
    <property type="match status" value="1"/>
</dbReference>
<evidence type="ECO:0000256" key="7">
    <source>
        <dbReference type="SAM" id="SignalP"/>
    </source>
</evidence>
<evidence type="ECO:0000256" key="1">
    <source>
        <dbReference type="ARBA" id="ARBA00004418"/>
    </source>
</evidence>
<comment type="subcellular location">
    <subcellularLocation>
        <location evidence="1">Periplasm</location>
    </subcellularLocation>
</comment>
<dbReference type="Proteomes" id="UP000700248">
    <property type="component" value="Unassembled WGS sequence"/>
</dbReference>
<evidence type="ECO:0000313" key="9">
    <source>
        <dbReference type="EMBL" id="NJB64019.1"/>
    </source>
</evidence>
<reference evidence="8" key="2">
    <citation type="journal article" date="2021" name="PeerJ">
        <title>Extensive microbial diversity within the chicken gut microbiome revealed by metagenomics and culture.</title>
        <authorList>
            <person name="Gilroy R."/>
            <person name="Ravi A."/>
            <person name="Getino M."/>
            <person name="Pursley I."/>
            <person name="Horton D.L."/>
            <person name="Alikhan N.F."/>
            <person name="Baker D."/>
            <person name="Gharbi K."/>
            <person name="Hall N."/>
            <person name="Watson M."/>
            <person name="Adriaenssens E.M."/>
            <person name="Foster-Nyarko E."/>
            <person name="Jarju S."/>
            <person name="Secka A."/>
            <person name="Antonio M."/>
            <person name="Oren A."/>
            <person name="Chaudhuri R.R."/>
            <person name="La Ragione R."/>
            <person name="Hildebrand F."/>
            <person name="Pallen M.J."/>
        </authorList>
    </citation>
    <scope>NUCLEOTIDE SEQUENCE</scope>
    <source>
        <strain evidence="8">CHK175-13533</strain>
    </source>
</reference>
<dbReference type="GO" id="GO:0042597">
    <property type="term" value="C:periplasmic space"/>
    <property type="evidence" value="ECO:0007669"/>
    <property type="project" value="UniProtKB-SubCell"/>
</dbReference>
<evidence type="ECO:0000256" key="4">
    <source>
        <dbReference type="ARBA" id="ARBA00017470"/>
    </source>
</evidence>
<name>A0A9D2VFX9_9BURK</name>
<dbReference type="AlphaFoldDB" id="A0A9D2VFX9"/>
<comment type="caution">
    <text evidence="8">The sequence shown here is derived from an EMBL/GenBank/DDBJ whole genome shotgun (WGS) entry which is preliminary data.</text>
</comment>
<reference evidence="8" key="3">
    <citation type="submission" date="2021-09" db="EMBL/GenBank/DDBJ databases">
        <authorList>
            <person name="Gilroy R."/>
        </authorList>
    </citation>
    <scope>NUCLEOTIDE SEQUENCE</scope>
    <source>
        <strain evidence="8">CHK175-13533</strain>
    </source>
</reference>
<feature type="chain" id="PRO_5039140319" description="sn-glycerol-3-phosphate-binding periplasmic protein UgpB" evidence="7">
    <location>
        <begin position="31"/>
        <end position="432"/>
    </location>
</feature>
<evidence type="ECO:0000313" key="10">
    <source>
        <dbReference type="Proteomes" id="UP000700248"/>
    </source>
</evidence>
<evidence type="ECO:0000256" key="6">
    <source>
        <dbReference type="ARBA" id="ARBA00022729"/>
    </source>
</evidence>
<organism evidence="8 10">
    <name type="scientific">Paenalcaligenes hominis</name>
    <dbReference type="NCBI Taxonomy" id="643674"/>
    <lineage>
        <taxon>Bacteria</taxon>
        <taxon>Pseudomonadati</taxon>
        <taxon>Pseudomonadota</taxon>
        <taxon>Betaproteobacteria</taxon>
        <taxon>Burkholderiales</taxon>
        <taxon>Alcaligenaceae</taxon>
        <taxon>Paenalcaligenes</taxon>
    </lineage>
</organism>
<dbReference type="InterPro" id="IPR006059">
    <property type="entry name" value="SBP"/>
</dbReference>
<evidence type="ECO:0000313" key="11">
    <source>
        <dbReference type="Proteomes" id="UP000783934"/>
    </source>
</evidence>
<dbReference type="EMBL" id="JAATIZ010000001">
    <property type="protein sequence ID" value="NJB64019.1"/>
    <property type="molecule type" value="Genomic_DNA"/>
</dbReference>
<dbReference type="Proteomes" id="UP000783934">
    <property type="component" value="Unassembled WGS sequence"/>
</dbReference>
<dbReference type="EMBL" id="DYTQ01000051">
    <property type="protein sequence ID" value="HJH23754.1"/>
    <property type="molecule type" value="Genomic_DNA"/>
</dbReference>
<comment type="subunit">
    <text evidence="3">The complex is composed of two ATP-binding proteins (UgpC), two transmembrane proteins (UgpA and UgpE) and a solute-binding protein (UgpB).</text>
</comment>
<dbReference type="PANTHER" id="PTHR43649:SF31">
    <property type="entry name" value="SN-GLYCEROL-3-PHOSPHATE-BINDING PERIPLASMIC PROTEIN UGPB"/>
    <property type="match status" value="1"/>
</dbReference>
<keyword evidence="5" id="KW-0813">Transport</keyword>
<evidence type="ECO:0000256" key="5">
    <source>
        <dbReference type="ARBA" id="ARBA00022448"/>
    </source>
</evidence>
<evidence type="ECO:0000313" key="8">
    <source>
        <dbReference type="EMBL" id="HJH23754.1"/>
    </source>
</evidence>
<gene>
    <name evidence="9" type="ORF">GGR41_000240</name>
    <name evidence="8" type="ORF">K8U84_04290</name>
</gene>
<sequence length="432" mass="47760">MTSYTIFTPKRLCGVLFSALAGLVSTSAWSATDIQVWYSLNAHNKKVFEQLVKDFNKQQKDIAVKTRAFDSQNDLDAALSLTAEKERPHVVQLPEVSGMDDVATRAYIQPLYQALNKTTAKNTKWFLPSENNFMHDAKGRLLALPFMAEIPVMYYNIDAFKKAGLTPTQPSRSWQDLQGQLVTLANNGSRRCPLTSDQPVSINLENLAAVNKQIYGPGVGKGKVGFNFDTMYIRHLSTMISWVRSEILVHPSQFVQSPTRFAEGECAVFMSNSGNIGQFADQRRLDFAVTGIPYYPQVTATPGSPFVTGSGLWLTKGHGAAADQASAEFLAWLAQPEPAATWFQKTGFLPLTQEAFANTGADYYKNLGDWRSLVAVYSQKPENTARGFKIKNYHQIRAMFNTTLESALEGKQPAMTALQSAAAEANKLINAK</sequence>
<dbReference type="SUPFAM" id="SSF53850">
    <property type="entry name" value="Periplasmic binding protein-like II"/>
    <property type="match status" value="1"/>
</dbReference>
<proteinExistence type="inferred from homology"/>
<keyword evidence="9" id="KW-0762">Sugar transport</keyword>
<dbReference type="Pfam" id="PF13416">
    <property type="entry name" value="SBP_bac_8"/>
    <property type="match status" value="1"/>
</dbReference>
<dbReference type="Gene3D" id="3.40.190.10">
    <property type="entry name" value="Periplasmic binding protein-like II"/>
    <property type="match status" value="2"/>
</dbReference>
<feature type="signal peptide" evidence="7">
    <location>
        <begin position="1"/>
        <end position="30"/>
    </location>
</feature>
<dbReference type="InterPro" id="IPR050490">
    <property type="entry name" value="Bact_solute-bd_prot1"/>
</dbReference>
<evidence type="ECO:0000256" key="2">
    <source>
        <dbReference type="ARBA" id="ARBA00008520"/>
    </source>
</evidence>
<accession>A0A9D2VFX9</accession>
<evidence type="ECO:0000256" key="3">
    <source>
        <dbReference type="ARBA" id="ARBA00011557"/>
    </source>
</evidence>
<dbReference type="RefSeq" id="WP_167660284.1">
    <property type="nucleotide sequence ID" value="NZ_BMCQ01000002.1"/>
</dbReference>